<dbReference type="Pfam" id="PF01547">
    <property type="entry name" value="SBP_bac_1"/>
    <property type="match status" value="1"/>
</dbReference>
<organism evidence="7 8">
    <name type="scientific">Paenibacillus mendelii</name>
    <dbReference type="NCBI Taxonomy" id="206163"/>
    <lineage>
        <taxon>Bacteria</taxon>
        <taxon>Bacillati</taxon>
        <taxon>Bacillota</taxon>
        <taxon>Bacilli</taxon>
        <taxon>Bacillales</taxon>
        <taxon>Paenibacillaceae</taxon>
        <taxon>Paenibacillus</taxon>
    </lineage>
</organism>
<keyword evidence="4" id="KW-0564">Palmitate</keyword>
<gene>
    <name evidence="7" type="ORF">ACFFJ8_11120</name>
</gene>
<dbReference type="PANTHER" id="PTHR43649">
    <property type="entry name" value="ARABINOSE-BINDING PROTEIN-RELATED"/>
    <property type="match status" value="1"/>
</dbReference>
<dbReference type="Proteomes" id="UP001589818">
    <property type="component" value="Unassembled WGS sequence"/>
</dbReference>
<protein>
    <submittedName>
        <fullName evidence="7">Extracellular solute-binding protein</fullName>
    </submittedName>
</protein>
<keyword evidence="3" id="KW-0472">Membrane</keyword>
<evidence type="ECO:0000256" key="4">
    <source>
        <dbReference type="ARBA" id="ARBA00023139"/>
    </source>
</evidence>
<dbReference type="Gene3D" id="3.40.190.10">
    <property type="entry name" value="Periplasmic binding protein-like II"/>
    <property type="match status" value="2"/>
</dbReference>
<comment type="caution">
    <text evidence="7">The sequence shown here is derived from an EMBL/GenBank/DDBJ whole genome shotgun (WGS) entry which is preliminary data.</text>
</comment>
<accession>A0ABV6J7U7</accession>
<evidence type="ECO:0000256" key="3">
    <source>
        <dbReference type="ARBA" id="ARBA00023136"/>
    </source>
</evidence>
<dbReference type="EMBL" id="JBHLVF010000013">
    <property type="protein sequence ID" value="MFC0391911.1"/>
    <property type="molecule type" value="Genomic_DNA"/>
</dbReference>
<feature type="chain" id="PRO_5046476636" evidence="6">
    <location>
        <begin position="26"/>
        <end position="510"/>
    </location>
</feature>
<evidence type="ECO:0000256" key="5">
    <source>
        <dbReference type="ARBA" id="ARBA00023288"/>
    </source>
</evidence>
<dbReference type="PROSITE" id="PS51257">
    <property type="entry name" value="PROKAR_LIPOPROTEIN"/>
    <property type="match status" value="1"/>
</dbReference>
<dbReference type="InterPro" id="IPR006059">
    <property type="entry name" value="SBP"/>
</dbReference>
<sequence length="510" mass="56686">MKKASLILLAVALFLVGVIGCGNQADDGEKQTNEPAGQSSTVKDDMSEKLDITMMVSTAAGGGWSDDHPMVKLLNEKFNINLKFQWVPGDSYNEKLNVLAASNNFPDLFQIWDASMYSKWMNKGVFLDLQPLLKDYPNIVGNVTDEALRMMNPKDKVYGLPMYAPAFRSNLSIRKDWLDKLNLTMPTTVDEFYNVAKAFAEQDPDGNGKKDTIGFSLSVGTNQIVGIDYLKGAFGLANNWALVDGKLVPQQVQAAEWKALAEFLRKAYAEGVLDKDFAVNKDRDPWNKLEANTNGIAEVNPNEVYKQSLPTLQKLAPSADIVQLDPPKGPTGLQFANTITSTTKIVLNGKLEEKKQQRVLKVLDYIFSDEGFILTKNGIEGIHYQKDGDKYVKLDAFDADRPQILSTWFIRRFDPGIQIRLWDDKAYSDKVMAWFSNTEKYRWTDPAAGLVSETTSKLGAQIDQKLVAAIVKVIVGSEPVDSIDKAIEAWKAAGGDKIIEETNAIYAELN</sequence>
<dbReference type="SUPFAM" id="SSF53850">
    <property type="entry name" value="Periplasmic binding protein-like II"/>
    <property type="match status" value="1"/>
</dbReference>
<evidence type="ECO:0000256" key="2">
    <source>
        <dbReference type="ARBA" id="ARBA00022729"/>
    </source>
</evidence>
<evidence type="ECO:0000313" key="8">
    <source>
        <dbReference type="Proteomes" id="UP001589818"/>
    </source>
</evidence>
<evidence type="ECO:0000313" key="7">
    <source>
        <dbReference type="EMBL" id="MFC0391911.1"/>
    </source>
</evidence>
<reference evidence="7 8" key="1">
    <citation type="submission" date="2024-09" db="EMBL/GenBank/DDBJ databases">
        <authorList>
            <person name="Sun Q."/>
            <person name="Mori K."/>
        </authorList>
    </citation>
    <scope>NUCLEOTIDE SEQUENCE [LARGE SCALE GENOMIC DNA]</scope>
    <source>
        <strain evidence="7 8">CCM 4839</strain>
    </source>
</reference>
<dbReference type="RefSeq" id="WP_204820271.1">
    <property type="nucleotide sequence ID" value="NZ_JANHOF010000007.1"/>
</dbReference>
<evidence type="ECO:0000256" key="6">
    <source>
        <dbReference type="SAM" id="SignalP"/>
    </source>
</evidence>
<keyword evidence="8" id="KW-1185">Reference proteome</keyword>
<feature type="signal peptide" evidence="6">
    <location>
        <begin position="1"/>
        <end position="25"/>
    </location>
</feature>
<keyword evidence="1" id="KW-1003">Cell membrane</keyword>
<name>A0ABV6J7U7_9BACL</name>
<evidence type="ECO:0000256" key="1">
    <source>
        <dbReference type="ARBA" id="ARBA00022475"/>
    </source>
</evidence>
<keyword evidence="2 6" id="KW-0732">Signal</keyword>
<proteinExistence type="predicted"/>
<keyword evidence="5" id="KW-0449">Lipoprotein</keyword>
<dbReference type="PANTHER" id="PTHR43649:SF33">
    <property type="entry name" value="POLYGALACTURONAN_RHAMNOGALACTURONAN-BINDING PROTEIN YTCQ"/>
    <property type="match status" value="1"/>
</dbReference>
<dbReference type="InterPro" id="IPR050490">
    <property type="entry name" value="Bact_solute-bd_prot1"/>
</dbReference>